<dbReference type="SMART" id="SM00344">
    <property type="entry name" value="HTH_ASNC"/>
    <property type="match status" value="1"/>
</dbReference>
<keyword evidence="6" id="KW-1185">Reference proteome</keyword>
<organism evidence="5 6">
    <name type="scientific">Thalassobaculum litoreum DSM 18839</name>
    <dbReference type="NCBI Taxonomy" id="1123362"/>
    <lineage>
        <taxon>Bacteria</taxon>
        <taxon>Pseudomonadati</taxon>
        <taxon>Pseudomonadota</taxon>
        <taxon>Alphaproteobacteria</taxon>
        <taxon>Rhodospirillales</taxon>
        <taxon>Thalassobaculaceae</taxon>
        <taxon>Thalassobaculum</taxon>
    </lineage>
</organism>
<dbReference type="InterPro" id="IPR019887">
    <property type="entry name" value="Tscrpt_reg_AsnC/Lrp_C"/>
</dbReference>
<dbReference type="SUPFAM" id="SSF54909">
    <property type="entry name" value="Dimeric alpha+beta barrel"/>
    <property type="match status" value="1"/>
</dbReference>
<proteinExistence type="predicted"/>
<keyword evidence="3" id="KW-0804">Transcription</keyword>
<dbReference type="InterPro" id="IPR036388">
    <property type="entry name" value="WH-like_DNA-bd_sf"/>
</dbReference>
<sequence>MDNIDRNIINLVQAFGRATNAEIAGACGLSVSAANDRLKRLQERGAITGWSARVDPDAVDLGLLAFIFVEIDHTGHNERFIAAATLMPEVLELHHVTGEWSYLLKVRARDTKALETLITGRLKALPGVARSHTHIALSSAKDNGPLPVDVSGDD</sequence>
<gene>
    <name evidence="5" type="ORF">SAMN05660686_04594</name>
</gene>
<dbReference type="Gene3D" id="3.30.70.920">
    <property type="match status" value="1"/>
</dbReference>
<dbReference type="Pfam" id="PF01037">
    <property type="entry name" value="AsnC_trans_reg"/>
    <property type="match status" value="1"/>
</dbReference>
<evidence type="ECO:0000256" key="1">
    <source>
        <dbReference type="ARBA" id="ARBA00023015"/>
    </source>
</evidence>
<dbReference type="InterPro" id="IPR036390">
    <property type="entry name" value="WH_DNA-bd_sf"/>
</dbReference>
<dbReference type="InterPro" id="IPR011008">
    <property type="entry name" value="Dimeric_a/b-barrel"/>
</dbReference>
<dbReference type="PROSITE" id="PS50956">
    <property type="entry name" value="HTH_ASNC_2"/>
    <property type="match status" value="1"/>
</dbReference>
<dbReference type="InterPro" id="IPR019888">
    <property type="entry name" value="Tscrpt_reg_AsnC-like"/>
</dbReference>
<accession>A0A8G2BM37</accession>
<reference evidence="5 6" key="1">
    <citation type="submission" date="2016-10" db="EMBL/GenBank/DDBJ databases">
        <authorList>
            <person name="Varghese N."/>
            <person name="Submissions S."/>
        </authorList>
    </citation>
    <scope>NUCLEOTIDE SEQUENCE [LARGE SCALE GENOMIC DNA]</scope>
    <source>
        <strain evidence="5 6">DSM 18839</strain>
    </source>
</reference>
<evidence type="ECO:0000313" key="6">
    <source>
        <dbReference type="Proteomes" id="UP000198615"/>
    </source>
</evidence>
<evidence type="ECO:0000259" key="4">
    <source>
        <dbReference type="PROSITE" id="PS50956"/>
    </source>
</evidence>
<dbReference type="EMBL" id="FNBW01000019">
    <property type="protein sequence ID" value="SDG49477.1"/>
    <property type="molecule type" value="Genomic_DNA"/>
</dbReference>
<dbReference type="InterPro" id="IPR000485">
    <property type="entry name" value="AsnC-type_HTH_dom"/>
</dbReference>
<dbReference type="SUPFAM" id="SSF46785">
    <property type="entry name" value="Winged helix' DNA-binding domain"/>
    <property type="match status" value="1"/>
</dbReference>
<protein>
    <submittedName>
        <fullName evidence="5">Lrp/AsnC family transcriptional regulator, leucine-responsive regulatory protein</fullName>
    </submittedName>
</protein>
<dbReference type="GO" id="GO:0005829">
    <property type="term" value="C:cytosol"/>
    <property type="evidence" value="ECO:0007669"/>
    <property type="project" value="TreeGrafter"/>
</dbReference>
<dbReference type="PRINTS" id="PR00033">
    <property type="entry name" value="HTHASNC"/>
</dbReference>
<dbReference type="Proteomes" id="UP000198615">
    <property type="component" value="Unassembled WGS sequence"/>
</dbReference>
<keyword evidence="2" id="KW-0238">DNA-binding</keyword>
<evidence type="ECO:0000313" key="5">
    <source>
        <dbReference type="EMBL" id="SDG49477.1"/>
    </source>
</evidence>
<comment type="caution">
    <text evidence="5">The sequence shown here is derived from an EMBL/GenBank/DDBJ whole genome shotgun (WGS) entry which is preliminary data.</text>
</comment>
<evidence type="ECO:0000256" key="2">
    <source>
        <dbReference type="ARBA" id="ARBA00023125"/>
    </source>
</evidence>
<dbReference type="Pfam" id="PF13412">
    <property type="entry name" value="HTH_24"/>
    <property type="match status" value="1"/>
</dbReference>
<dbReference type="Gene3D" id="1.10.10.10">
    <property type="entry name" value="Winged helix-like DNA-binding domain superfamily/Winged helix DNA-binding domain"/>
    <property type="match status" value="1"/>
</dbReference>
<dbReference type="PANTHER" id="PTHR30154:SF34">
    <property type="entry name" value="TRANSCRIPTIONAL REGULATOR AZLB"/>
    <property type="match status" value="1"/>
</dbReference>
<feature type="domain" description="HTH asnC-type" evidence="4">
    <location>
        <begin position="1"/>
        <end position="64"/>
    </location>
</feature>
<name>A0A8G2BM37_9PROT</name>
<dbReference type="GO" id="GO:0043200">
    <property type="term" value="P:response to amino acid"/>
    <property type="evidence" value="ECO:0007669"/>
    <property type="project" value="TreeGrafter"/>
</dbReference>
<keyword evidence="1" id="KW-0805">Transcription regulation</keyword>
<dbReference type="PANTHER" id="PTHR30154">
    <property type="entry name" value="LEUCINE-RESPONSIVE REGULATORY PROTEIN"/>
    <property type="match status" value="1"/>
</dbReference>
<dbReference type="AlphaFoldDB" id="A0A8G2BM37"/>
<dbReference type="OrthoDB" id="9813313at2"/>
<dbReference type="RefSeq" id="WP_093154132.1">
    <property type="nucleotide sequence ID" value="NZ_FNBW01000019.1"/>
</dbReference>
<evidence type="ECO:0000256" key="3">
    <source>
        <dbReference type="ARBA" id="ARBA00023163"/>
    </source>
</evidence>
<dbReference type="GO" id="GO:0043565">
    <property type="term" value="F:sequence-specific DNA binding"/>
    <property type="evidence" value="ECO:0007669"/>
    <property type="project" value="InterPro"/>
</dbReference>